<dbReference type="NCBIfam" id="TIGR01411">
    <property type="entry name" value="tatAE"/>
    <property type="match status" value="1"/>
</dbReference>
<protein>
    <recommendedName>
        <fullName evidence="10">Sec-independent protein translocase protein TatA</fullName>
    </recommendedName>
</protein>
<keyword evidence="4" id="KW-0997">Cell inner membrane</keyword>
<keyword evidence="5 10" id="KW-0812">Transmembrane</keyword>
<evidence type="ECO:0000256" key="9">
    <source>
        <dbReference type="ARBA" id="ARBA00023136"/>
    </source>
</evidence>
<dbReference type="HAMAP" id="MF_00236">
    <property type="entry name" value="TatA_E"/>
    <property type="match status" value="1"/>
</dbReference>
<keyword evidence="3 10" id="KW-1003">Cell membrane</keyword>
<dbReference type="GO" id="GO:0033281">
    <property type="term" value="C:TAT protein transport complex"/>
    <property type="evidence" value="ECO:0007669"/>
    <property type="project" value="UniProtKB-UniRule"/>
</dbReference>
<comment type="function">
    <text evidence="10">Part of the twin-arginine translocation (Tat) system that transports large folded proteins containing a characteristic twin-arginine motif in their signal peptide across membranes. TatA could form the protein-conducting channel of the Tat system.</text>
</comment>
<dbReference type="Gene3D" id="1.20.5.3310">
    <property type="match status" value="1"/>
</dbReference>
<dbReference type="InterPro" id="IPR003369">
    <property type="entry name" value="TatA/B/E"/>
</dbReference>
<evidence type="ECO:0000256" key="1">
    <source>
        <dbReference type="ARBA" id="ARBA00004162"/>
    </source>
</evidence>
<evidence type="ECO:0000256" key="3">
    <source>
        <dbReference type="ARBA" id="ARBA00022475"/>
    </source>
</evidence>
<dbReference type="PANTHER" id="PTHR42982:SF1">
    <property type="entry name" value="SEC-INDEPENDENT PROTEIN TRANSLOCASE PROTEIN TATA"/>
    <property type="match status" value="1"/>
</dbReference>
<dbReference type="Proteomes" id="UP001218362">
    <property type="component" value="Chromosome"/>
</dbReference>
<dbReference type="GO" id="GO:0043953">
    <property type="term" value="P:protein transport by the Tat complex"/>
    <property type="evidence" value="ECO:0007669"/>
    <property type="project" value="UniProtKB-UniRule"/>
</dbReference>
<keyword evidence="9 10" id="KW-0472">Membrane</keyword>
<dbReference type="EMBL" id="CP119316">
    <property type="protein sequence ID" value="WEK48068.1"/>
    <property type="molecule type" value="Genomic_DNA"/>
</dbReference>
<proteinExistence type="inferred from homology"/>
<dbReference type="Pfam" id="PF02416">
    <property type="entry name" value="TatA_B_E"/>
    <property type="match status" value="1"/>
</dbReference>
<dbReference type="KEGG" id="acob:P0Y56_07175"/>
<comment type="similarity">
    <text evidence="10">Belongs to the TatA/E family.</text>
</comment>
<dbReference type="GO" id="GO:0008320">
    <property type="term" value="F:protein transmembrane transporter activity"/>
    <property type="evidence" value="ECO:0007669"/>
    <property type="project" value="UniProtKB-UniRule"/>
</dbReference>
<sequence>MGGLSIWHWLIVLVVVLVLFGRGRISETMGDFGKGIKSFKEGMNDADKNASTPPAAAPQIPPAQIPQAHSSEQPVEGERTGSGDAPKS</sequence>
<evidence type="ECO:0000256" key="10">
    <source>
        <dbReference type="HAMAP-Rule" id="MF_00236"/>
    </source>
</evidence>
<evidence type="ECO:0000256" key="5">
    <source>
        <dbReference type="ARBA" id="ARBA00022692"/>
    </source>
</evidence>
<gene>
    <name evidence="10" type="primary">tatA</name>
    <name evidence="12" type="ORF">P0Y56_07175</name>
</gene>
<dbReference type="PANTHER" id="PTHR42982">
    <property type="entry name" value="SEC-INDEPENDENT PROTEIN TRANSLOCASE PROTEIN TATA"/>
    <property type="match status" value="1"/>
</dbReference>
<keyword evidence="6 10" id="KW-0653">Protein transport</keyword>
<evidence type="ECO:0000256" key="2">
    <source>
        <dbReference type="ARBA" id="ARBA00022448"/>
    </source>
</evidence>
<comment type="subcellular location">
    <subcellularLocation>
        <location evidence="1 10">Cell membrane</location>
        <topology evidence="1 10">Single-pass membrane protein</topology>
    </subcellularLocation>
</comment>
<organism evidence="12 13">
    <name type="scientific">Candidatus Andeanibacterium colombiense</name>
    <dbReference type="NCBI Taxonomy" id="3121345"/>
    <lineage>
        <taxon>Bacteria</taxon>
        <taxon>Pseudomonadati</taxon>
        <taxon>Pseudomonadota</taxon>
        <taxon>Alphaproteobacteria</taxon>
        <taxon>Sphingomonadales</taxon>
        <taxon>Sphingomonadaceae</taxon>
        <taxon>Candidatus Andeanibacterium</taxon>
    </lineage>
</organism>
<evidence type="ECO:0000256" key="6">
    <source>
        <dbReference type="ARBA" id="ARBA00022927"/>
    </source>
</evidence>
<keyword evidence="7 10" id="KW-1133">Transmembrane helix</keyword>
<feature type="compositionally biased region" description="Basic and acidic residues" evidence="11">
    <location>
        <begin position="76"/>
        <end position="88"/>
    </location>
</feature>
<feature type="transmembrane region" description="Helical" evidence="10">
    <location>
        <begin position="6"/>
        <end position="25"/>
    </location>
</feature>
<evidence type="ECO:0000313" key="12">
    <source>
        <dbReference type="EMBL" id="WEK48068.1"/>
    </source>
</evidence>
<evidence type="ECO:0000256" key="7">
    <source>
        <dbReference type="ARBA" id="ARBA00022989"/>
    </source>
</evidence>
<feature type="compositionally biased region" description="Pro residues" evidence="11">
    <location>
        <begin position="55"/>
        <end position="64"/>
    </location>
</feature>
<accession>A0AAJ6BQU2</accession>
<dbReference type="InterPro" id="IPR006312">
    <property type="entry name" value="TatA/E"/>
</dbReference>
<feature type="region of interest" description="Disordered" evidence="11">
    <location>
        <begin position="40"/>
        <end position="88"/>
    </location>
</feature>
<name>A0AAJ6BQU2_9SPHN</name>
<evidence type="ECO:0000313" key="13">
    <source>
        <dbReference type="Proteomes" id="UP001218362"/>
    </source>
</evidence>
<reference evidence="12" key="1">
    <citation type="submission" date="2023-03" db="EMBL/GenBank/DDBJ databases">
        <title>Andean soil-derived lignocellulolytic bacterial consortium as a source of novel taxa and putative plastic-active enzymes.</title>
        <authorList>
            <person name="Diaz-Garcia L."/>
            <person name="Chuvochina M."/>
            <person name="Feuerriegel G."/>
            <person name="Bunk B."/>
            <person name="Sproer C."/>
            <person name="Streit W.R."/>
            <person name="Rodriguez L.M."/>
            <person name="Overmann J."/>
            <person name="Jimenez D.J."/>
        </authorList>
    </citation>
    <scope>NUCLEOTIDE SEQUENCE</scope>
    <source>
        <strain evidence="12">MAG 26</strain>
    </source>
</reference>
<keyword evidence="2 10" id="KW-0813">Transport</keyword>
<evidence type="ECO:0000256" key="11">
    <source>
        <dbReference type="SAM" id="MobiDB-lite"/>
    </source>
</evidence>
<keyword evidence="8 10" id="KW-0811">Translocation</keyword>
<dbReference type="NCBIfam" id="NF001940">
    <property type="entry name" value="PRK00720.1"/>
    <property type="match status" value="1"/>
</dbReference>
<dbReference type="AlphaFoldDB" id="A0AAJ6BQU2"/>
<evidence type="ECO:0000256" key="8">
    <source>
        <dbReference type="ARBA" id="ARBA00023010"/>
    </source>
</evidence>
<evidence type="ECO:0000256" key="4">
    <source>
        <dbReference type="ARBA" id="ARBA00022519"/>
    </source>
</evidence>
<comment type="subunit">
    <text evidence="10">The Tat system comprises two distinct complexes: a TatABC complex, containing multiple copies of TatA, TatB and TatC subunits, and a separate TatA complex, containing only TatA subunits. Substrates initially bind to the TatABC complex, which probably triggers association of the separate TatA complex to form the active translocon.</text>
</comment>